<dbReference type="SUPFAM" id="SSF103473">
    <property type="entry name" value="MFS general substrate transporter"/>
    <property type="match status" value="1"/>
</dbReference>
<feature type="transmembrane region" description="Helical" evidence="7">
    <location>
        <begin position="244"/>
        <end position="266"/>
    </location>
</feature>
<feature type="transmembrane region" description="Helical" evidence="7">
    <location>
        <begin position="170"/>
        <end position="190"/>
    </location>
</feature>
<feature type="transmembrane region" description="Helical" evidence="7">
    <location>
        <begin position="363"/>
        <end position="381"/>
    </location>
</feature>
<evidence type="ECO:0000256" key="2">
    <source>
        <dbReference type="ARBA" id="ARBA00022475"/>
    </source>
</evidence>
<dbReference type="GO" id="GO:0022857">
    <property type="term" value="F:transmembrane transporter activity"/>
    <property type="evidence" value="ECO:0007669"/>
    <property type="project" value="InterPro"/>
</dbReference>
<keyword evidence="2" id="KW-1003">Cell membrane</keyword>
<dbReference type="PANTHER" id="PTHR23513">
    <property type="entry name" value="INTEGRAL MEMBRANE EFFLUX PROTEIN-RELATED"/>
    <property type="match status" value="1"/>
</dbReference>
<evidence type="ECO:0000256" key="6">
    <source>
        <dbReference type="SAM" id="MobiDB-lite"/>
    </source>
</evidence>
<evidence type="ECO:0000259" key="8">
    <source>
        <dbReference type="PROSITE" id="PS50850"/>
    </source>
</evidence>
<dbReference type="InterPro" id="IPR011701">
    <property type="entry name" value="MFS"/>
</dbReference>
<dbReference type="Pfam" id="PF07690">
    <property type="entry name" value="MFS_1"/>
    <property type="match status" value="1"/>
</dbReference>
<evidence type="ECO:0000256" key="4">
    <source>
        <dbReference type="ARBA" id="ARBA00022989"/>
    </source>
</evidence>
<evidence type="ECO:0000313" key="9">
    <source>
        <dbReference type="EMBL" id="CAA9532685.1"/>
    </source>
</evidence>
<protein>
    <recommendedName>
        <fullName evidence="8">Major facilitator superfamily (MFS) profile domain-containing protein</fullName>
    </recommendedName>
</protein>
<feature type="transmembrane region" description="Helical" evidence="7">
    <location>
        <begin position="50"/>
        <end position="70"/>
    </location>
</feature>
<reference evidence="9" key="1">
    <citation type="submission" date="2020-02" db="EMBL/GenBank/DDBJ databases">
        <authorList>
            <person name="Meier V. D."/>
        </authorList>
    </citation>
    <scope>NUCLEOTIDE SEQUENCE</scope>
    <source>
        <strain evidence="9">AVDCRST_MAG49</strain>
    </source>
</reference>
<feature type="transmembrane region" description="Helical" evidence="7">
    <location>
        <begin position="220"/>
        <end position="238"/>
    </location>
</feature>
<feature type="region of interest" description="Disordered" evidence="6">
    <location>
        <begin position="419"/>
        <end position="461"/>
    </location>
</feature>
<feature type="transmembrane region" description="Helical" evidence="7">
    <location>
        <begin position="145"/>
        <end position="164"/>
    </location>
</feature>
<dbReference type="AlphaFoldDB" id="A0A6J4TW96"/>
<proteinExistence type="predicted"/>
<evidence type="ECO:0000256" key="7">
    <source>
        <dbReference type="SAM" id="Phobius"/>
    </source>
</evidence>
<feature type="transmembrane region" description="Helical" evidence="7">
    <location>
        <begin position="393"/>
        <end position="415"/>
    </location>
</feature>
<dbReference type="EMBL" id="CADCWG010000001">
    <property type="protein sequence ID" value="CAA9532685.1"/>
    <property type="molecule type" value="Genomic_DNA"/>
</dbReference>
<evidence type="ECO:0000256" key="1">
    <source>
        <dbReference type="ARBA" id="ARBA00004651"/>
    </source>
</evidence>
<feature type="transmembrane region" description="Helical" evidence="7">
    <location>
        <begin position="318"/>
        <end position="342"/>
    </location>
</feature>
<dbReference type="PROSITE" id="PS50850">
    <property type="entry name" value="MFS"/>
    <property type="match status" value="1"/>
</dbReference>
<keyword evidence="5 7" id="KW-0472">Membrane</keyword>
<dbReference type="GO" id="GO:0005886">
    <property type="term" value="C:plasma membrane"/>
    <property type="evidence" value="ECO:0007669"/>
    <property type="project" value="UniProtKB-SubCell"/>
</dbReference>
<dbReference type="InterPro" id="IPR020846">
    <property type="entry name" value="MFS_dom"/>
</dbReference>
<keyword evidence="3 7" id="KW-0812">Transmembrane</keyword>
<comment type="subcellular location">
    <subcellularLocation>
        <location evidence="1">Cell membrane</location>
        <topology evidence="1">Multi-pass membrane protein</topology>
    </subcellularLocation>
</comment>
<feature type="transmembrane region" description="Helical" evidence="7">
    <location>
        <begin position="82"/>
        <end position="100"/>
    </location>
</feature>
<accession>A0A6J4TW96</accession>
<dbReference type="CDD" id="cd06173">
    <property type="entry name" value="MFS_MefA_like"/>
    <property type="match status" value="1"/>
</dbReference>
<feature type="domain" description="Major facilitator superfamily (MFS) profile" evidence="8">
    <location>
        <begin position="12"/>
        <end position="421"/>
    </location>
</feature>
<name>A0A6J4TW96_9BACT</name>
<dbReference type="Gene3D" id="1.20.1250.20">
    <property type="entry name" value="MFS general substrate transporter like domains"/>
    <property type="match status" value="1"/>
</dbReference>
<keyword evidence="4 7" id="KW-1133">Transmembrane helix</keyword>
<evidence type="ECO:0000256" key="3">
    <source>
        <dbReference type="ARBA" id="ARBA00022692"/>
    </source>
</evidence>
<feature type="transmembrane region" description="Helical" evidence="7">
    <location>
        <begin position="12"/>
        <end position="38"/>
    </location>
</feature>
<dbReference type="PANTHER" id="PTHR23513:SF6">
    <property type="entry name" value="MAJOR FACILITATOR SUPERFAMILY ASSOCIATED DOMAIN-CONTAINING PROTEIN"/>
    <property type="match status" value="1"/>
</dbReference>
<organism evidence="9">
    <name type="scientific">uncultured Thermomicrobiales bacterium</name>
    <dbReference type="NCBI Taxonomy" id="1645740"/>
    <lineage>
        <taxon>Bacteria</taxon>
        <taxon>Pseudomonadati</taxon>
        <taxon>Thermomicrobiota</taxon>
        <taxon>Thermomicrobia</taxon>
        <taxon>Thermomicrobiales</taxon>
        <taxon>environmental samples</taxon>
    </lineage>
</organism>
<feature type="transmembrane region" description="Helical" evidence="7">
    <location>
        <begin position="106"/>
        <end position="133"/>
    </location>
</feature>
<feature type="transmembrane region" description="Helical" evidence="7">
    <location>
        <begin position="278"/>
        <end position="298"/>
    </location>
</feature>
<evidence type="ECO:0000256" key="5">
    <source>
        <dbReference type="ARBA" id="ARBA00023136"/>
    </source>
</evidence>
<sequence length="461" mass="48137">MAARVPLSQNRPFNIFWAGQALSVLGDAFVLIAVPLLVLDATGSVAQMGLVTAVYGLGSLVAGIFTGAIVDRVDRRRLMVRCDLGRLAVYGAVPLGWWMLGPQLWLVYLVTFLGAALAMLFGVAYITAVANLVDRDQLIDANSRLHATFAVWFVLGPMLAGLVADRFGAATAIGLNALTFAASALSLAFVRFRRAAAVPPAHDPEAVGTRAGARSRWDLAGGRWAMFDGLAVGMRFLFGDPLFRSLTLLMGGLALVTTGVLDLFVFYLKEDLGQTDRAVGLVFGVASLGSVVGGVITPRLRRRLGFGPCFAGGFATQAVAMAAIGLAPTVALVALFAIAYTFGETIRGIATMSLRQEITPDHLLGRVTAAFWIVFSAPGPLGAAGVTALAERFGVTAALLGTGTLAALCATAAALGPARERRPELTAGPRLRARYGIEPLDDPVAVPGPSPGTPDHAASRP</sequence>
<dbReference type="InterPro" id="IPR036259">
    <property type="entry name" value="MFS_trans_sf"/>
</dbReference>
<gene>
    <name evidence="9" type="ORF">AVDCRST_MAG49-10</name>
</gene>